<dbReference type="InterPro" id="IPR001828">
    <property type="entry name" value="ANF_lig-bd_rcpt"/>
</dbReference>
<dbReference type="AlphaFoldDB" id="A0AAV4NNU3"/>
<dbReference type="SUPFAM" id="SSF53822">
    <property type="entry name" value="Periplasmic binding protein-like I"/>
    <property type="match status" value="1"/>
</dbReference>
<name>A0AAV4NNU3_CAEEX</name>
<evidence type="ECO:0000256" key="3">
    <source>
        <dbReference type="ARBA" id="ARBA00022989"/>
    </source>
</evidence>
<comment type="caution">
    <text evidence="6">The sequence shown here is derived from an EMBL/GenBank/DDBJ whole genome shotgun (WGS) entry which is preliminary data.</text>
</comment>
<evidence type="ECO:0000313" key="7">
    <source>
        <dbReference type="Proteomes" id="UP001054945"/>
    </source>
</evidence>
<dbReference type="EMBL" id="BPLR01021058">
    <property type="protein sequence ID" value="GIX85391.1"/>
    <property type="molecule type" value="Genomic_DNA"/>
</dbReference>
<dbReference type="GO" id="GO:0016020">
    <property type="term" value="C:membrane"/>
    <property type="evidence" value="ECO:0007669"/>
    <property type="project" value="UniProtKB-SubCell"/>
</dbReference>
<dbReference type="InterPro" id="IPR028082">
    <property type="entry name" value="Peripla_BP_I"/>
</dbReference>
<proteinExistence type="predicted"/>
<feature type="domain" description="Receptor ligand binding region" evidence="5">
    <location>
        <begin position="15"/>
        <end position="89"/>
    </location>
</feature>
<dbReference type="Proteomes" id="UP001054945">
    <property type="component" value="Unassembled WGS sequence"/>
</dbReference>
<evidence type="ECO:0000313" key="6">
    <source>
        <dbReference type="EMBL" id="GIX85391.1"/>
    </source>
</evidence>
<evidence type="ECO:0000256" key="4">
    <source>
        <dbReference type="ARBA" id="ARBA00023136"/>
    </source>
</evidence>
<sequence length="122" mass="14041">MERVHCLLEGVLVFCAYPEVSDAKLFPTFARTRPSNTQISRSVSSLLLSFGWMKVSFLYSTYPDSSFKEVSRTIVSALDDAGIQIKYLGTWSYIYHHGYGENPFNKLVEQSYQESRSEYFQP</sequence>
<keyword evidence="4" id="KW-0472">Membrane</keyword>
<evidence type="ECO:0000256" key="2">
    <source>
        <dbReference type="ARBA" id="ARBA00022692"/>
    </source>
</evidence>
<organism evidence="6 7">
    <name type="scientific">Caerostris extrusa</name>
    <name type="common">Bark spider</name>
    <name type="synonym">Caerostris bankana</name>
    <dbReference type="NCBI Taxonomy" id="172846"/>
    <lineage>
        <taxon>Eukaryota</taxon>
        <taxon>Metazoa</taxon>
        <taxon>Ecdysozoa</taxon>
        <taxon>Arthropoda</taxon>
        <taxon>Chelicerata</taxon>
        <taxon>Arachnida</taxon>
        <taxon>Araneae</taxon>
        <taxon>Araneomorphae</taxon>
        <taxon>Entelegynae</taxon>
        <taxon>Araneoidea</taxon>
        <taxon>Araneidae</taxon>
        <taxon>Caerostris</taxon>
    </lineage>
</organism>
<evidence type="ECO:0000256" key="1">
    <source>
        <dbReference type="ARBA" id="ARBA00004370"/>
    </source>
</evidence>
<accession>A0AAV4NNU3</accession>
<evidence type="ECO:0000259" key="5">
    <source>
        <dbReference type="Pfam" id="PF01094"/>
    </source>
</evidence>
<dbReference type="Gene3D" id="3.40.50.2300">
    <property type="match status" value="2"/>
</dbReference>
<dbReference type="Pfam" id="PF01094">
    <property type="entry name" value="ANF_receptor"/>
    <property type="match status" value="1"/>
</dbReference>
<keyword evidence="3" id="KW-1133">Transmembrane helix</keyword>
<keyword evidence="7" id="KW-1185">Reference proteome</keyword>
<gene>
    <name evidence="6" type="primary">AVEN_57130_1</name>
    <name evidence="6" type="ORF">CEXT_341981</name>
</gene>
<comment type="subcellular location">
    <subcellularLocation>
        <location evidence="1">Membrane</location>
    </subcellularLocation>
</comment>
<keyword evidence="2" id="KW-0812">Transmembrane</keyword>
<protein>
    <submittedName>
        <fullName evidence="6">ANF_receptor domain-containing protein</fullName>
    </submittedName>
</protein>
<reference evidence="6 7" key="1">
    <citation type="submission" date="2021-06" db="EMBL/GenBank/DDBJ databases">
        <title>Caerostris extrusa draft genome.</title>
        <authorList>
            <person name="Kono N."/>
            <person name="Arakawa K."/>
        </authorList>
    </citation>
    <scope>NUCLEOTIDE SEQUENCE [LARGE SCALE GENOMIC DNA]</scope>
</reference>